<gene>
    <name evidence="2" type="ORF">NE237_017407</name>
</gene>
<feature type="compositionally biased region" description="Polar residues" evidence="1">
    <location>
        <begin position="44"/>
        <end position="59"/>
    </location>
</feature>
<reference evidence="2" key="1">
    <citation type="journal article" date="2023" name="Plant J.">
        <title>The genome of the king protea, Protea cynaroides.</title>
        <authorList>
            <person name="Chang J."/>
            <person name="Duong T.A."/>
            <person name="Schoeman C."/>
            <person name="Ma X."/>
            <person name="Roodt D."/>
            <person name="Barker N."/>
            <person name="Li Z."/>
            <person name="Van de Peer Y."/>
            <person name="Mizrachi E."/>
        </authorList>
    </citation>
    <scope>NUCLEOTIDE SEQUENCE</scope>
    <source>
        <tissue evidence="2">Young leaves</tissue>
    </source>
</reference>
<evidence type="ECO:0000256" key="1">
    <source>
        <dbReference type="SAM" id="MobiDB-lite"/>
    </source>
</evidence>
<keyword evidence="3" id="KW-1185">Reference proteome</keyword>
<protein>
    <submittedName>
        <fullName evidence="2">Uncharacterized protein</fullName>
    </submittedName>
</protein>
<comment type="caution">
    <text evidence="2">The sequence shown here is derived from an EMBL/GenBank/DDBJ whole genome shotgun (WGS) entry which is preliminary data.</text>
</comment>
<organism evidence="2 3">
    <name type="scientific">Protea cynaroides</name>
    <dbReference type="NCBI Taxonomy" id="273540"/>
    <lineage>
        <taxon>Eukaryota</taxon>
        <taxon>Viridiplantae</taxon>
        <taxon>Streptophyta</taxon>
        <taxon>Embryophyta</taxon>
        <taxon>Tracheophyta</taxon>
        <taxon>Spermatophyta</taxon>
        <taxon>Magnoliopsida</taxon>
        <taxon>Proteales</taxon>
        <taxon>Proteaceae</taxon>
        <taxon>Protea</taxon>
    </lineage>
</organism>
<evidence type="ECO:0000313" key="3">
    <source>
        <dbReference type="Proteomes" id="UP001141806"/>
    </source>
</evidence>
<dbReference type="AlphaFoldDB" id="A0A9Q0K7Z9"/>
<dbReference type="EMBL" id="JAMYWD010000007">
    <property type="protein sequence ID" value="KAJ4965558.1"/>
    <property type="molecule type" value="Genomic_DNA"/>
</dbReference>
<sequence>MSPRGPGFGVSEAGGRNRSKVAGEQALRRRMTSCTRNDAHHSPSSETPSTDGVINTAGNSMPLPPPVRNTTGIVSFVDEFKRVIHQLQLDFQQEILVKLKEAVRHDSTLALVLVEIAKIMGRFIQGLQEQQ</sequence>
<proteinExistence type="predicted"/>
<accession>A0A9Q0K7Z9</accession>
<feature type="region of interest" description="Disordered" evidence="1">
    <location>
        <begin position="1"/>
        <end position="67"/>
    </location>
</feature>
<evidence type="ECO:0000313" key="2">
    <source>
        <dbReference type="EMBL" id="KAJ4965558.1"/>
    </source>
</evidence>
<dbReference type="Proteomes" id="UP001141806">
    <property type="component" value="Unassembled WGS sequence"/>
</dbReference>
<name>A0A9Q0K7Z9_9MAGN</name>